<reference evidence="4" key="1">
    <citation type="submission" date="2018-11" db="EMBL/GenBank/DDBJ databases">
        <title>Complete genome sequence of Paenibacillus sp. ML311-T8.</title>
        <authorList>
            <person name="Nam Y.-D."/>
            <person name="Kang J."/>
            <person name="Chung W.-H."/>
            <person name="Park Y.S."/>
        </authorList>
    </citation>
    <scope>NUCLEOTIDE SEQUENCE [LARGE SCALE GENOMIC DNA]</scope>
    <source>
        <strain evidence="4">ML311-T8</strain>
    </source>
</reference>
<gene>
    <name evidence="3" type="ORF">EHS13_18805</name>
</gene>
<dbReference type="InterPro" id="IPR036237">
    <property type="entry name" value="Xyl_isomerase-like_sf"/>
</dbReference>
<dbReference type="Pfam" id="PF01261">
    <property type="entry name" value="AP_endonuc_2"/>
    <property type="match status" value="1"/>
</dbReference>
<dbReference type="InterPro" id="IPR013022">
    <property type="entry name" value="Xyl_isomerase-like_TIM-brl"/>
</dbReference>
<dbReference type="PANTHER" id="PTHR43489">
    <property type="entry name" value="ISOMERASE"/>
    <property type="match status" value="1"/>
</dbReference>
<dbReference type="InterPro" id="IPR050417">
    <property type="entry name" value="Sugar_Epim/Isomerase"/>
</dbReference>
<dbReference type="Proteomes" id="UP000426246">
    <property type="component" value="Chromosome"/>
</dbReference>
<feature type="domain" description="Xylose isomerase-like TIM barrel" evidence="2">
    <location>
        <begin position="25"/>
        <end position="269"/>
    </location>
</feature>
<accession>A0A6B8RM95</accession>
<dbReference type="Gene3D" id="3.20.20.150">
    <property type="entry name" value="Divalent-metal-dependent TIM barrel enzymes"/>
    <property type="match status" value="1"/>
</dbReference>
<protein>
    <submittedName>
        <fullName evidence="3">Sugar phosphate isomerase/epimerase</fullName>
    </submittedName>
</protein>
<keyword evidence="4" id="KW-1185">Reference proteome</keyword>
<sequence length="272" mass="30542">MKVVASMKFVIQDKLTGLTNQQAVFQMAKDIGYDGVELNLFQQRLDDKLTDELRTAIDSTGIPLTAICGGYRNWIGHFDEVKRLEAVADIQSSLKNAALLGAQGIIAPAAYGMFSKSLPHLVLPRNEADDRIALLDSLNRIAESAEKLQVQLILEPLNRYEDHMLNTVAQAAALIKEVNSTSLKVLGDFFHMNIEESNIAETIANDFNSLGYFHLADNNRQLPGKAQLDFRTPFQTLKSLDYKGYLAMECRIGEERRELLQETLHFLRQSLN</sequence>
<name>A0A6B8RM95_9BACL</name>
<dbReference type="SUPFAM" id="SSF51658">
    <property type="entry name" value="Xylose isomerase-like"/>
    <property type="match status" value="1"/>
</dbReference>
<proteinExistence type="predicted"/>
<dbReference type="PANTHER" id="PTHR43489:SF7">
    <property type="entry name" value="3-DEHYDRO-D-GULOSIDE 4-EPIMERASE-RELATED"/>
    <property type="match status" value="1"/>
</dbReference>
<evidence type="ECO:0000256" key="1">
    <source>
        <dbReference type="ARBA" id="ARBA00023235"/>
    </source>
</evidence>
<evidence type="ECO:0000313" key="4">
    <source>
        <dbReference type="Proteomes" id="UP000426246"/>
    </source>
</evidence>
<evidence type="ECO:0000313" key="3">
    <source>
        <dbReference type="EMBL" id="QGQ96782.1"/>
    </source>
</evidence>
<dbReference type="EMBL" id="CP034235">
    <property type="protein sequence ID" value="QGQ96782.1"/>
    <property type="molecule type" value="Genomic_DNA"/>
</dbReference>
<dbReference type="AlphaFoldDB" id="A0A6B8RM95"/>
<organism evidence="3 4">
    <name type="scientific">Paenibacillus psychroresistens</name>
    <dbReference type="NCBI Taxonomy" id="1778678"/>
    <lineage>
        <taxon>Bacteria</taxon>
        <taxon>Bacillati</taxon>
        <taxon>Bacillota</taxon>
        <taxon>Bacilli</taxon>
        <taxon>Bacillales</taxon>
        <taxon>Paenibacillaceae</taxon>
        <taxon>Paenibacillus</taxon>
    </lineage>
</organism>
<keyword evidence="1 3" id="KW-0413">Isomerase</keyword>
<dbReference type="GO" id="GO:0016853">
    <property type="term" value="F:isomerase activity"/>
    <property type="evidence" value="ECO:0007669"/>
    <property type="project" value="UniProtKB-KW"/>
</dbReference>
<evidence type="ECO:0000259" key="2">
    <source>
        <dbReference type="Pfam" id="PF01261"/>
    </source>
</evidence>
<dbReference type="KEGG" id="ppsc:EHS13_18805"/>